<protein>
    <recommendedName>
        <fullName evidence="6">Oxidoreductase, short chain dehydrogenase/reductase family</fullName>
    </recommendedName>
</protein>
<organism evidence="4 5">
    <name type="scientific">Aspergillus fumigatus</name>
    <name type="common">Neosartorya fumigata</name>
    <dbReference type="NCBI Taxonomy" id="746128"/>
    <lineage>
        <taxon>Eukaryota</taxon>
        <taxon>Fungi</taxon>
        <taxon>Dikarya</taxon>
        <taxon>Ascomycota</taxon>
        <taxon>Pezizomycotina</taxon>
        <taxon>Eurotiomycetes</taxon>
        <taxon>Eurotiomycetidae</taxon>
        <taxon>Eurotiales</taxon>
        <taxon>Aspergillaceae</taxon>
        <taxon>Aspergillus</taxon>
        <taxon>Aspergillus subgen. Fumigati</taxon>
    </lineage>
</organism>
<name>A0A229WTH5_ASPFM</name>
<dbReference type="AlphaFoldDB" id="A0A229WTH5"/>
<keyword evidence="3" id="KW-0560">Oxidoreductase</keyword>
<dbReference type="GO" id="GO:0016616">
    <property type="term" value="F:oxidoreductase activity, acting on the CH-OH group of donors, NAD or NADP as acceptor"/>
    <property type="evidence" value="ECO:0007669"/>
    <property type="project" value="UniProtKB-ARBA"/>
</dbReference>
<evidence type="ECO:0000256" key="2">
    <source>
        <dbReference type="ARBA" id="ARBA00022857"/>
    </source>
</evidence>
<dbReference type="SUPFAM" id="SSF51735">
    <property type="entry name" value="NAD(P)-binding Rossmann-fold domains"/>
    <property type="match status" value="1"/>
</dbReference>
<dbReference type="Pfam" id="PF13561">
    <property type="entry name" value="adh_short_C2"/>
    <property type="match status" value="1"/>
</dbReference>
<gene>
    <name evidence="4" type="ORF">KXV57_007363</name>
</gene>
<dbReference type="FunFam" id="3.40.50.720:FF:000245">
    <property type="entry name" value="Short chain dehydrogenase, putative"/>
    <property type="match status" value="1"/>
</dbReference>
<accession>A0A229WTH5</accession>
<comment type="similarity">
    <text evidence="1">Belongs to the short-chain dehydrogenases/reductases (SDR) family.</text>
</comment>
<evidence type="ECO:0000313" key="5">
    <source>
        <dbReference type="Proteomes" id="UP000813423"/>
    </source>
</evidence>
<evidence type="ECO:0000256" key="1">
    <source>
        <dbReference type="ARBA" id="ARBA00006484"/>
    </source>
</evidence>
<sequence>MTPTAIDDVAAAASLPNTQQQHTSSAPTVPSLLSLTGKTIAITGGGRGLGMELAFAVVESGGHVACLDILPSPSETQWSTLLKLCKSSNLTASYTQCDVTSETELATALEQIAQDADARGAPFSGVVASAGIQQKVPALEYEGQDFERILRVNVTGAFLTAKRTARILVEKNRPGSIVLIASMSGQIANRGLTCSAYNTSKAAVQQLCRSLAQEWGKYGIRVNTLSPGYIMTDMTNQLLQAEPEVEKTWMAGALLGRLSTPVEFKAPAVFLLSEGSSFMTGADLRVDGGHCASA</sequence>
<reference evidence="4" key="1">
    <citation type="submission" date="2021-08" db="EMBL/GenBank/DDBJ databases">
        <title>Global Aspergillus fumigatus from environmental and clinical sources.</title>
        <authorList>
            <person name="Barber A."/>
            <person name="Sae-Ong T."/>
        </authorList>
    </citation>
    <scope>NUCLEOTIDE SEQUENCE</scope>
    <source>
        <strain evidence="4">NRZ-2016-071</strain>
    </source>
</reference>
<comment type="caution">
    <text evidence="4">The sequence shown here is derived from an EMBL/GenBank/DDBJ whole genome shotgun (WGS) entry which is preliminary data.</text>
</comment>
<dbReference type="Proteomes" id="UP000813423">
    <property type="component" value="Unassembled WGS sequence"/>
</dbReference>
<dbReference type="InterPro" id="IPR036291">
    <property type="entry name" value="NAD(P)-bd_dom_sf"/>
</dbReference>
<dbReference type="GO" id="GO:0044550">
    <property type="term" value="P:secondary metabolite biosynthetic process"/>
    <property type="evidence" value="ECO:0007669"/>
    <property type="project" value="UniProtKB-ARBA"/>
</dbReference>
<proteinExistence type="inferred from homology"/>
<dbReference type="Gene3D" id="3.40.50.720">
    <property type="entry name" value="NAD(P)-binding Rossmann-like Domain"/>
    <property type="match status" value="1"/>
</dbReference>
<evidence type="ECO:0000313" key="4">
    <source>
        <dbReference type="EMBL" id="KAH1902542.1"/>
    </source>
</evidence>
<evidence type="ECO:0008006" key="6">
    <source>
        <dbReference type="Google" id="ProtNLM"/>
    </source>
</evidence>
<dbReference type="PANTHER" id="PTHR43008">
    <property type="entry name" value="BENZIL REDUCTASE"/>
    <property type="match status" value="1"/>
</dbReference>
<keyword evidence="2" id="KW-0521">NADP</keyword>
<evidence type="ECO:0000256" key="3">
    <source>
        <dbReference type="ARBA" id="ARBA00023002"/>
    </source>
</evidence>
<dbReference type="PANTHER" id="PTHR43008:SF9">
    <property type="entry name" value="OXIDOREDUCTASE"/>
    <property type="match status" value="1"/>
</dbReference>
<dbReference type="EMBL" id="JAIBSC010000059">
    <property type="protein sequence ID" value="KAH1902542.1"/>
    <property type="molecule type" value="Genomic_DNA"/>
</dbReference>
<dbReference type="InterPro" id="IPR020904">
    <property type="entry name" value="Sc_DH/Rdtase_CS"/>
</dbReference>
<dbReference type="PRINTS" id="PR00081">
    <property type="entry name" value="GDHRDH"/>
</dbReference>
<dbReference type="PROSITE" id="PS00061">
    <property type="entry name" value="ADH_SHORT"/>
    <property type="match status" value="1"/>
</dbReference>
<dbReference type="InterPro" id="IPR002347">
    <property type="entry name" value="SDR_fam"/>
</dbReference>
<dbReference type="GO" id="GO:0050664">
    <property type="term" value="F:oxidoreductase activity, acting on NAD(P)H, oxygen as acceptor"/>
    <property type="evidence" value="ECO:0007669"/>
    <property type="project" value="TreeGrafter"/>
</dbReference>